<organism evidence="3 4">
    <name type="scientific">Acidocella aminolytica 101 = DSM 11237</name>
    <dbReference type="NCBI Taxonomy" id="1120923"/>
    <lineage>
        <taxon>Bacteria</taxon>
        <taxon>Pseudomonadati</taxon>
        <taxon>Pseudomonadota</taxon>
        <taxon>Alphaproteobacteria</taxon>
        <taxon>Acetobacterales</taxon>
        <taxon>Acidocellaceae</taxon>
        <taxon>Acidocella</taxon>
    </lineage>
</organism>
<gene>
    <name evidence="3" type="ORF">Aam_017_038</name>
</gene>
<keyword evidence="4" id="KW-1185">Reference proteome</keyword>
<evidence type="ECO:0000256" key="1">
    <source>
        <dbReference type="SAM" id="MobiDB-lite"/>
    </source>
</evidence>
<dbReference type="InterPro" id="IPR011051">
    <property type="entry name" value="RmlC_Cupin_sf"/>
</dbReference>
<dbReference type="STRING" id="1120923.SAMN02746095_00967"/>
<dbReference type="Gene3D" id="1.10.10.1320">
    <property type="entry name" value="Anti-sigma factor, zinc-finger domain"/>
    <property type="match status" value="1"/>
</dbReference>
<dbReference type="Gene3D" id="2.60.120.10">
    <property type="entry name" value="Jelly Rolls"/>
    <property type="match status" value="1"/>
</dbReference>
<dbReference type="NCBIfam" id="TIGR02451">
    <property type="entry name" value="anti_sig_ChrR"/>
    <property type="match status" value="1"/>
</dbReference>
<accession>A0A0D6PD59</accession>
<dbReference type="Proteomes" id="UP000032668">
    <property type="component" value="Unassembled WGS sequence"/>
</dbReference>
<dbReference type="CDD" id="cd20301">
    <property type="entry name" value="cupin_ChrR"/>
    <property type="match status" value="1"/>
</dbReference>
<dbReference type="InterPro" id="IPR012807">
    <property type="entry name" value="Anti-sigma_ChrR"/>
</dbReference>
<dbReference type="SUPFAM" id="SSF51182">
    <property type="entry name" value="RmlC-like cupins"/>
    <property type="match status" value="1"/>
</dbReference>
<dbReference type="InterPro" id="IPR014710">
    <property type="entry name" value="RmlC-like_jellyroll"/>
</dbReference>
<name>A0A0D6PD59_9PROT</name>
<evidence type="ECO:0000259" key="2">
    <source>
        <dbReference type="Pfam" id="PF12973"/>
    </source>
</evidence>
<protein>
    <submittedName>
        <fullName evidence="3">Transcriptional regulator</fullName>
    </submittedName>
</protein>
<dbReference type="EMBL" id="BANC01000017">
    <property type="protein sequence ID" value="GAN79133.1"/>
    <property type="molecule type" value="Genomic_DNA"/>
</dbReference>
<sequence length="214" mass="23087">MIRHHPSAETLLAHAAGQLPAGHALVVAAHAQGCPHCRAELARLEALGGELLDSLTPEGMALDAFTATLARLDEPPHPRRVPAKPRQANLRLPHGISLPSVLAGAEISRWLWVGPGVRYSRVRLPWAPNDNVMLLSVAANRRVIAHSHGGSEFTQVLQGSFSDETGHYGAGDMAEEDNDTNHQPRANDDGCLCLAALEGGLRLPWLTRLTRRFA</sequence>
<feature type="domain" description="ChrR-like cupin" evidence="2">
    <location>
        <begin position="108"/>
        <end position="196"/>
    </location>
</feature>
<evidence type="ECO:0000313" key="4">
    <source>
        <dbReference type="Proteomes" id="UP000032668"/>
    </source>
</evidence>
<dbReference type="InterPro" id="IPR041916">
    <property type="entry name" value="Anti_sigma_zinc_sf"/>
</dbReference>
<dbReference type="Pfam" id="PF12973">
    <property type="entry name" value="Cupin_7"/>
    <property type="match status" value="1"/>
</dbReference>
<dbReference type="AlphaFoldDB" id="A0A0D6PD59"/>
<evidence type="ECO:0000313" key="3">
    <source>
        <dbReference type="EMBL" id="GAN79133.1"/>
    </source>
</evidence>
<dbReference type="RefSeq" id="WP_048877598.1">
    <property type="nucleotide sequence ID" value="NZ_BANC01000017.1"/>
</dbReference>
<comment type="caution">
    <text evidence="3">The sequence shown here is derived from an EMBL/GenBank/DDBJ whole genome shotgun (WGS) entry which is preliminary data.</text>
</comment>
<proteinExistence type="predicted"/>
<dbReference type="InterPro" id="IPR025979">
    <property type="entry name" value="ChrR-like_cupin_dom"/>
</dbReference>
<dbReference type="OrthoDB" id="2988517at2"/>
<feature type="region of interest" description="Disordered" evidence="1">
    <location>
        <begin position="164"/>
        <end position="183"/>
    </location>
</feature>
<reference evidence="3 4" key="1">
    <citation type="submission" date="2012-11" db="EMBL/GenBank/DDBJ databases">
        <title>Whole genome sequence of Acidocella aminolytica 101 = DSM 11237.</title>
        <authorList>
            <person name="Azuma Y."/>
            <person name="Higashiura N."/>
            <person name="Hirakawa H."/>
            <person name="Matsushita K."/>
        </authorList>
    </citation>
    <scope>NUCLEOTIDE SEQUENCE [LARGE SCALE GENOMIC DNA]</scope>
    <source>
        <strain evidence="4">101 / DSM 11237</strain>
    </source>
</reference>